<dbReference type="AlphaFoldDB" id="A0A0A1DP89"/>
<dbReference type="RefSeq" id="WP_038682120.1">
    <property type="nucleotide sequence ID" value="NZ_BJMC01000024.1"/>
</dbReference>
<feature type="domain" description="AMP-binding enzyme C-terminal" evidence="4">
    <location>
        <begin position="420"/>
        <end position="494"/>
    </location>
</feature>
<evidence type="ECO:0000259" key="3">
    <source>
        <dbReference type="Pfam" id="PF00501"/>
    </source>
</evidence>
<dbReference type="PANTHER" id="PTHR43201:SF5">
    <property type="entry name" value="MEDIUM-CHAIN ACYL-COA LIGASE ACSF2, MITOCHONDRIAL"/>
    <property type="match status" value="1"/>
</dbReference>
<dbReference type="STRING" id="2045.KR76_24645"/>
<dbReference type="EC" id="6.2.1.26" evidence="5"/>
<feature type="domain" description="AMP-dependent synthetase/ligase" evidence="3">
    <location>
        <begin position="11"/>
        <end position="368"/>
    </location>
</feature>
<dbReference type="HOGENOM" id="CLU_000022_59_10_11"/>
<evidence type="ECO:0000256" key="1">
    <source>
        <dbReference type="ARBA" id="ARBA00006432"/>
    </source>
</evidence>
<dbReference type="InterPro" id="IPR025110">
    <property type="entry name" value="AMP-bd_C"/>
</dbReference>
<dbReference type="Gene3D" id="3.40.50.12780">
    <property type="entry name" value="N-terminal domain of ligase-like"/>
    <property type="match status" value="1"/>
</dbReference>
<dbReference type="Gene3D" id="3.30.300.30">
    <property type="match status" value="1"/>
</dbReference>
<evidence type="ECO:0000313" key="5">
    <source>
        <dbReference type="EMBL" id="AIY19169.1"/>
    </source>
</evidence>
<proteinExistence type="inferred from homology"/>
<dbReference type="FunFam" id="3.30.300.30:FF:000008">
    <property type="entry name" value="2,3-dihydroxybenzoate-AMP ligase"/>
    <property type="match status" value="1"/>
</dbReference>
<dbReference type="SUPFAM" id="SSF56801">
    <property type="entry name" value="Acetyl-CoA synthetase-like"/>
    <property type="match status" value="1"/>
</dbReference>
<dbReference type="GO" id="GO:0031956">
    <property type="term" value="F:medium-chain fatty acid-CoA ligase activity"/>
    <property type="evidence" value="ECO:0007669"/>
    <property type="project" value="TreeGrafter"/>
</dbReference>
<dbReference type="GO" id="GO:0006631">
    <property type="term" value="P:fatty acid metabolic process"/>
    <property type="evidence" value="ECO:0007669"/>
    <property type="project" value="TreeGrafter"/>
</dbReference>
<dbReference type="GO" id="GO:0008756">
    <property type="term" value="F:o-succinylbenzoate-CoA ligase activity"/>
    <property type="evidence" value="ECO:0007669"/>
    <property type="project" value="UniProtKB-EC"/>
</dbReference>
<keyword evidence="6" id="KW-1185">Reference proteome</keyword>
<dbReference type="Pfam" id="PF00501">
    <property type="entry name" value="AMP-binding"/>
    <property type="match status" value="1"/>
</dbReference>
<dbReference type="PROSITE" id="PS00455">
    <property type="entry name" value="AMP_BINDING"/>
    <property type="match status" value="1"/>
</dbReference>
<dbReference type="EMBL" id="CP009896">
    <property type="protein sequence ID" value="AIY19169.1"/>
    <property type="molecule type" value="Genomic_DNA"/>
</dbReference>
<dbReference type="eggNOG" id="COG0318">
    <property type="taxonomic scope" value="Bacteria"/>
</dbReference>
<dbReference type="InterPro" id="IPR020845">
    <property type="entry name" value="AMP-binding_CS"/>
</dbReference>
<dbReference type="Proteomes" id="UP000030300">
    <property type="component" value="Chromosome"/>
</dbReference>
<evidence type="ECO:0000259" key="4">
    <source>
        <dbReference type="Pfam" id="PF13193"/>
    </source>
</evidence>
<dbReference type="PANTHER" id="PTHR43201">
    <property type="entry name" value="ACYL-COA SYNTHETASE"/>
    <property type="match status" value="1"/>
</dbReference>
<sequence>MDHHRSIGSMLRHWAGERPDAPAVAVEGVAEHTFASWLDASSRLAGGLAAHGVGPGGRVGFIGKNAVTWAEVLAAASFRRAAAIPFNWRLSADETTAVLADADVAVLVVEAELLPLLGRSVPEDGAARVLLPGGDERPYDAWLAEQDAVPALEPEPDDIAFLIYTSGTSGRPKGVELPNRAIAANLAAPAPWDIAEGHVVMVPAPIFHLSGTGWIFYCLGLGATSLYVLDIRPDVVLGVFAGDRVDHALTVPAVVQSLVQHPDAAERSYPRLRTLIYGGSPMSPTVADAARELFDCDLIQSYGMTETCGPITFLGPDDHRRGGERLASAGVAVPGVELGVFDPATGERCPVGETGEVWTRSALIMAGYRNQPGELSAVLREDGWFRTGDAGYQDADGYLFLCDRVKDMIVSGGENIYPVEVENVLMTHPDVRDVAVIGVPDERWGETVKAVVIPGDRRPDPAELVAHCRERLAHYKCPTSVDLVEALPRNPSGKLLKRELRAPYWAGRSREIA</sequence>
<name>A0A0A1DP89_NOCSI</name>
<gene>
    <name evidence="5" type="ORF">KR76_24645</name>
</gene>
<keyword evidence="2 5" id="KW-0436">Ligase</keyword>
<dbReference type="Pfam" id="PF13193">
    <property type="entry name" value="AMP-binding_C"/>
    <property type="match status" value="1"/>
</dbReference>
<dbReference type="InterPro" id="IPR042099">
    <property type="entry name" value="ANL_N_sf"/>
</dbReference>
<organism evidence="5 6">
    <name type="scientific">Nocardioides simplex</name>
    <name type="common">Arthrobacter simplex</name>
    <dbReference type="NCBI Taxonomy" id="2045"/>
    <lineage>
        <taxon>Bacteria</taxon>
        <taxon>Bacillati</taxon>
        <taxon>Actinomycetota</taxon>
        <taxon>Actinomycetes</taxon>
        <taxon>Propionibacteriales</taxon>
        <taxon>Nocardioidaceae</taxon>
        <taxon>Pimelobacter</taxon>
    </lineage>
</organism>
<accession>A0A0A1DP89</accession>
<dbReference type="OrthoDB" id="9803968at2"/>
<dbReference type="GeneID" id="96611948"/>
<dbReference type="KEGG" id="psim:KR76_24645"/>
<protein>
    <submittedName>
        <fullName evidence="5">O-succinylbenzoic acid--CoA ligase</fullName>
        <ecNumber evidence="5">6.2.1.26</ecNumber>
    </submittedName>
</protein>
<reference evidence="5 6" key="1">
    <citation type="journal article" date="2015" name="Genome Announc.">
        <title>Complete Genome Sequence of Steroid-Transforming Nocardioides simplex VKM Ac-2033D.</title>
        <authorList>
            <person name="Shtratnikova V.Y."/>
            <person name="Schelkunov M.I."/>
            <person name="Pekov Y.A."/>
            <person name="Fokina V.V."/>
            <person name="Logacheva M.D."/>
            <person name="Sokolov S.L."/>
            <person name="Bragin E.Y."/>
            <person name="Ashapkin V.V."/>
            <person name="Donova M.V."/>
        </authorList>
    </citation>
    <scope>NUCLEOTIDE SEQUENCE [LARGE SCALE GENOMIC DNA]</scope>
    <source>
        <strain evidence="5 6">VKM Ac-2033D</strain>
    </source>
</reference>
<comment type="similarity">
    <text evidence="1">Belongs to the ATP-dependent AMP-binding enzyme family.</text>
</comment>
<dbReference type="InterPro" id="IPR045851">
    <property type="entry name" value="AMP-bd_C_sf"/>
</dbReference>
<evidence type="ECO:0000256" key="2">
    <source>
        <dbReference type="ARBA" id="ARBA00022598"/>
    </source>
</evidence>
<evidence type="ECO:0000313" key="6">
    <source>
        <dbReference type="Proteomes" id="UP000030300"/>
    </source>
</evidence>
<dbReference type="InterPro" id="IPR000873">
    <property type="entry name" value="AMP-dep_synth/lig_dom"/>
</dbReference>